<dbReference type="KEGG" id="nwl:NWFMUON74_48990"/>
<evidence type="ECO:0008006" key="4">
    <source>
        <dbReference type="Google" id="ProtNLM"/>
    </source>
</evidence>
<reference evidence="2 3" key="1">
    <citation type="submission" date="2020-08" db="EMBL/GenBank/DDBJ databases">
        <title>Genome Sequencing of Nocardia wallacei strain FMUON74 and assembly.</title>
        <authorList>
            <person name="Toyokawa M."/>
            <person name="Uesaka K."/>
        </authorList>
    </citation>
    <scope>NUCLEOTIDE SEQUENCE [LARGE SCALE GENOMIC DNA]</scope>
    <source>
        <strain evidence="2 3">FMUON74</strain>
    </source>
</reference>
<proteinExistence type="predicted"/>
<evidence type="ECO:0000313" key="2">
    <source>
        <dbReference type="EMBL" id="BCK57127.1"/>
    </source>
</evidence>
<feature type="chain" id="PRO_5028838394" description="Lipoprotein" evidence="1">
    <location>
        <begin position="25"/>
        <end position="119"/>
    </location>
</feature>
<protein>
    <recommendedName>
        <fullName evidence="4">Lipoprotein</fullName>
    </recommendedName>
</protein>
<keyword evidence="3" id="KW-1185">Reference proteome</keyword>
<organism evidence="2 3">
    <name type="scientific">Nocardia wallacei</name>
    <dbReference type="NCBI Taxonomy" id="480035"/>
    <lineage>
        <taxon>Bacteria</taxon>
        <taxon>Bacillati</taxon>
        <taxon>Actinomycetota</taxon>
        <taxon>Actinomycetes</taxon>
        <taxon>Mycobacteriales</taxon>
        <taxon>Nocardiaceae</taxon>
        <taxon>Nocardia</taxon>
    </lineage>
</organism>
<gene>
    <name evidence="2" type="ORF">NWFMUON74_48990</name>
</gene>
<sequence>MKRTVAAATAAVAASLFAFGPSWAQEPVSQFVVMENLAATAHVDDPAENTCYPAVITAEAPRTMYWRNTTPYYATIYTRAENGGECGGPVLARLHPNEAPGVPITLTGAIIDIRFSSFQ</sequence>
<dbReference type="EMBL" id="AP023396">
    <property type="protein sequence ID" value="BCK57127.1"/>
    <property type="molecule type" value="Genomic_DNA"/>
</dbReference>
<evidence type="ECO:0000256" key="1">
    <source>
        <dbReference type="SAM" id="SignalP"/>
    </source>
</evidence>
<keyword evidence="1" id="KW-0732">Signal</keyword>
<dbReference type="AlphaFoldDB" id="A0A7G1KPH7"/>
<name>A0A7G1KPH7_9NOCA</name>
<feature type="signal peptide" evidence="1">
    <location>
        <begin position="1"/>
        <end position="24"/>
    </location>
</feature>
<dbReference type="Proteomes" id="UP000516173">
    <property type="component" value="Chromosome"/>
</dbReference>
<accession>A0A7G1KPH7</accession>
<evidence type="ECO:0000313" key="3">
    <source>
        <dbReference type="Proteomes" id="UP000516173"/>
    </source>
</evidence>